<dbReference type="Pfam" id="PF13424">
    <property type="entry name" value="TPR_12"/>
    <property type="match status" value="1"/>
</dbReference>
<dbReference type="OrthoDB" id="329563at2759"/>
<evidence type="ECO:0000256" key="1">
    <source>
        <dbReference type="PROSITE-ProRule" id="PRU00339"/>
    </source>
</evidence>
<dbReference type="SUPFAM" id="SSF81901">
    <property type="entry name" value="HCP-like"/>
    <property type="match status" value="1"/>
</dbReference>
<dbReference type="InterPro" id="IPR019734">
    <property type="entry name" value="TPR_rpt"/>
</dbReference>
<sequence length="860" mass="100038">MGQNIVIPASPRPIELAQPETVEKGESKAIVTDTSIPVSTEIHNRQTISSTDDANVIQESTGAQSSHANLRHSEPISMPKETWSKEDFTMTVIWCDINVHDPVENVPTQNEIVKIYRTDEVILVVSGSMGSILIPLVHDSRQVRVIYIYSREVHHFKEKFDDYNKVKFINVKESLTRQIYNEQIGHLTEKEGVSFNVYRRRDKKHLESCASFIWMHLFTKILINNVTLFGSSSSSPLTTSHTEEKDKLVAHLRRMYDGKEEVLAFIDDFHTNYSANEAIQWYTRESILYEQLNKALRYKNLKLLLLFRFFIYDMWNQLSKNSKEQKESLQSSNHHHQGERRIEYAYRGQWMSATQIESLTESPNEFTSVNSFMSTSEREDVAREFAEKQHGRHESLRSVLFKIQMKVYPASETQLYASIKNESQFSSESEVLFAPGTIFRIHKIIHPMNKEKPTIIQLTLCKKNAPELHELITYWEENIESETNQASLGWLIMQTGQTEEAINFYRTLLDGLKPDDPLKKECYYGVGNLFVKLEEYQNALHYYKKALTKSQDDQKWIAKIESALAYTYVLLGDSDEALTTYKDALLIYIAEYDEVHKNTVQCYTGIGDVHQSKKEYASAIDSYTRALELGEQLNPPPKDPLYLNILLINLASIYYIEKNYKESLSLFEKALNNYNEKLRNEYEHLLYHDEKLGMLHENIGHVYRKDKKYSEALLSFHKAAEIYYYTFPQTNQHNQGIRKAIRYCNKKLRNKQATIERYQNEHSLSEQRPSSISSRHHLISREKSKDTKQAIVEEPNQDATVNGIYSNRETSEKPPNLSEDHTRTSSIRNQATKRVKQTKPADDENEPNLNQPPRIDSRRK</sequence>
<dbReference type="Proteomes" id="UP000663852">
    <property type="component" value="Unassembled WGS sequence"/>
</dbReference>
<proteinExistence type="predicted"/>
<dbReference type="Gene3D" id="3.90.176.10">
    <property type="entry name" value="Toxin ADP-ribosyltransferase, Chain A, domain 1"/>
    <property type="match status" value="1"/>
</dbReference>
<feature type="compositionally biased region" description="Polar residues" evidence="2">
    <location>
        <begin position="797"/>
        <end position="808"/>
    </location>
</feature>
<feature type="compositionally biased region" description="Basic and acidic residues" evidence="2">
    <location>
        <begin position="779"/>
        <end position="788"/>
    </location>
</feature>
<protein>
    <submittedName>
        <fullName evidence="3">Uncharacterized protein</fullName>
    </submittedName>
</protein>
<evidence type="ECO:0000313" key="4">
    <source>
        <dbReference type="Proteomes" id="UP000663852"/>
    </source>
</evidence>
<keyword evidence="1" id="KW-0802">TPR repeat</keyword>
<evidence type="ECO:0000313" key="3">
    <source>
        <dbReference type="EMBL" id="CAF1523310.1"/>
    </source>
</evidence>
<gene>
    <name evidence="3" type="ORF">EDS130_LOCUS44028</name>
</gene>
<dbReference type="AlphaFoldDB" id="A0A815UT90"/>
<dbReference type="PROSITE" id="PS51996">
    <property type="entry name" value="TR_MART"/>
    <property type="match status" value="1"/>
</dbReference>
<dbReference type="PROSITE" id="PS50005">
    <property type="entry name" value="TPR"/>
    <property type="match status" value="2"/>
</dbReference>
<accession>A0A815UT90</accession>
<reference evidence="3" key="1">
    <citation type="submission" date="2021-02" db="EMBL/GenBank/DDBJ databases">
        <authorList>
            <person name="Nowell W R."/>
        </authorList>
    </citation>
    <scope>NUCLEOTIDE SEQUENCE</scope>
</reference>
<dbReference type="PANTHER" id="PTHR10098">
    <property type="entry name" value="RAPSYN-RELATED"/>
    <property type="match status" value="1"/>
</dbReference>
<dbReference type="EMBL" id="CAJNOJ010000793">
    <property type="protein sequence ID" value="CAF1523310.1"/>
    <property type="molecule type" value="Genomic_DNA"/>
</dbReference>
<feature type="region of interest" description="Disordered" evidence="2">
    <location>
        <begin position="759"/>
        <end position="860"/>
    </location>
</feature>
<feature type="repeat" description="TPR" evidence="1">
    <location>
        <begin position="600"/>
        <end position="633"/>
    </location>
</feature>
<dbReference type="Gene3D" id="1.25.40.10">
    <property type="entry name" value="Tetratricopeptide repeat domain"/>
    <property type="match status" value="2"/>
</dbReference>
<comment type="caution">
    <text evidence="3">The sequence shown here is derived from an EMBL/GenBank/DDBJ whole genome shotgun (WGS) entry which is preliminary data.</text>
</comment>
<dbReference type="Pfam" id="PF13181">
    <property type="entry name" value="TPR_8"/>
    <property type="match status" value="1"/>
</dbReference>
<name>A0A815UT90_ADIRI</name>
<dbReference type="SMART" id="SM00028">
    <property type="entry name" value="TPR"/>
    <property type="match status" value="5"/>
</dbReference>
<feature type="repeat" description="TPR" evidence="1">
    <location>
        <begin position="520"/>
        <end position="553"/>
    </location>
</feature>
<evidence type="ECO:0000256" key="2">
    <source>
        <dbReference type="SAM" id="MobiDB-lite"/>
    </source>
</evidence>
<dbReference type="InterPro" id="IPR011990">
    <property type="entry name" value="TPR-like_helical_dom_sf"/>
</dbReference>
<organism evidence="3 4">
    <name type="scientific">Adineta ricciae</name>
    <name type="common">Rotifer</name>
    <dbReference type="NCBI Taxonomy" id="249248"/>
    <lineage>
        <taxon>Eukaryota</taxon>
        <taxon>Metazoa</taxon>
        <taxon>Spiralia</taxon>
        <taxon>Gnathifera</taxon>
        <taxon>Rotifera</taxon>
        <taxon>Eurotatoria</taxon>
        <taxon>Bdelloidea</taxon>
        <taxon>Adinetida</taxon>
        <taxon>Adinetidae</taxon>
        <taxon>Adineta</taxon>
    </lineage>
</organism>
<dbReference type="SUPFAM" id="SSF56399">
    <property type="entry name" value="ADP-ribosylation"/>
    <property type="match status" value="1"/>
</dbReference>